<keyword evidence="2" id="KW-0813">Transport</keyword>
<evidence type="ECO:0000256" key="6">
    <source>
        <dbReference type="ARBA" id="ARBA00023136"/>
    </source>
</evidence>
<feature type="transmembrane region" description="Helical" evidence="7">
    <location>
        <begin position="99"/>
        <end position="115"/>
    </location>
</feature>
<feature type="transmembrane region" description="Helical" evidence="7">
    <location>
        <begin position="66"/>
        <end position="87"/>
    </location>
</feature>
<evidence type="ECO:0000313" key="9">
    <source>
        <dbReference type="Proteomes" id="UP001157167"/>
    </source>
</evidence>
<accession>A0ABQ6F9N6</accession>
<name>A0ABQ6F9N6_9RHOO</name>
<keyword evidence="4 7" id="KW-0812">Transmembrane</keyword>
<proteinExistence type="predicted"/>
<dbReference type="RefSeq" id="WP_284187603.1">
    <property type="nucleotide sequence ID" value="NZ_BSPX01000021.1"/>
</dbReference>
<comment type="subcellular location">
    <subcellularLocation>
        <location evidence="1">Membrane</location>
        <topology evidence="1">Multi-pass membrane protein</topology>
    </subcellularLocation>
</comment>
<organism evidence="8 9">
    <name type="scientific">Zoogloea oryzae</name>
    <dbReference type="NCBI Taxonomy" id="310767"/>
    <lineage>
        <taxon>Bacteria</taxon>
        <taxon>Pseudomonadati</taxon>
        <taxon>Pseudomonadota</taxon>
        <taxon>Betaproteobacteria</taxon>
        <taxon>Rhodocyclales</taxon>
        <taxon>Zoogloeaceae</taxon>
        <taxon>Zoogloea</taxon>
    </lineage>
</organism>
<evidence type="ECO:0000256" key="1">
    <source>
        <dbReference type="ARBA" id="ARBA00004141"/>
    </source>
</evidence>
<evidence type="ECO:0000256" key="4">
    <source>
        <dbReference type="ARBA" id="ARBA00022692"/>
    </source>
</evidence>
<dbReference type="PANTHER" id="PTHR36838:SF3">
    <property type="entry name" value="TRANSPORTER AUXIN EFFLUX CARRIER EC FAMILY"/>
    <property type="match status" value="1"/>
</dbReference>
<feature type="transmembrane region" description="Helical" evidence="7">
    <location>
        <begin position="228"/>
        <end position="250"/>
    </location>
</feature>
<feature type="transmembrane region" description="Helical" evidence="7">
    <location>
        <begin position="256"/>
        <end position="276"/>
    </location>
</feature>
<feature type="transmembrane region" description="Helical" evidence="7">
    <location>
        <begin position="127"/>
        <end position="150"/>
    </location>
</feature>
<sequence>MLTILGITGPIFLIIGVGFAAVRFGLLTRAEMRPLGVFVINVALPALLFKAMSARALGDLVDGHLLLIYTLGSLLAAGIALAVACLVRGRNLQTGAVQALGASMSNSAFIGYPIAQQVMGPLAGSALAVYALVEGLVMMPLLLTVAEVAGSGKRRWTAVLKEILRRLTRNPFILAMGAGVLWTLVGVPLPVPVAKAVDMLSTASAPVALFCIGGTLAGLNVRGMLGDISLIVAGKLLIHPLCLFALLTLSPGDKPQLATAAILNAGMPMLSIYPLLSQKFGQEGVSAAALVAATTVSFFTVSALLWMLGA</sequence>
<dbReference type="Proteomes" id="UP001157167">
    <property type="component" value="Unassembled WGS sequence"/>
</dbReference>
<dbReference type="PANTHER" id="PTHR36838">
    <property type="entry name" value="AUXIN EFFLUX CARRIER FAMILY PROTEIN"/>
    <property type="match status" value="1"/>
</dbReference>
<feature type="transmembrane region" description="Helical" evidence="7">
    <location>
        <begin position="203"/>
        <end position="221"/>
    </location>
</feature>
<feature type="transmembrane region" description="Helical" evidence="7">
    <location>
        <begin position="288"/>
        <end position="308"/>
    </location>
</feature>
<evidence type="ECO:0000256" key="3">
    <source>
        <dbReference type="ARBA" id="ARBA00022475"/>
    </source>
</evidence>
<keyword evidence="3" id="KW-1003">Cell membrane</keyword>
<evidence type="ECO:0000256" key="7">
    <source>
        <dbReference type="SAM" id="Phobius"/>
    </source>
</evidence>
<dbReference type="EMBL" id="BSPX01000021">
    <property type="protein sequence ID" value="GLT22288.1"/>
    <property type="molecule type" value="Genomic_DNA"/>
</dbReference>
<keyword evidence="5 7" id="KW-1133">Transmembrane helix</keyword>
<dbReference type="InterPro" id="IPR004776">
    <property type="entry name" value="Mem_transp_PIN-like"/>
</dbReference>
<reference evidence="9" key="1">
    <citation type="journal article" date="2019" name="Int. J. Syst. Evol. Microbiol.">
        <title>The Global Catalogue of Microorganisms (GCM) 10K type strain sequencing project: providing services to taxonomists for standard genome sequencing and annotation.</title>
        <authorList>
            <consortium name="The Broad Institute Genomics Platform"/>
            <consortium name="The Broad Institute Genome Sequencing Center for Infectious Disease"/>
            <person name="Wu L."/>
            <person name="Ma J."/>
        </authorList>
    </citation>
    <scope>NUCLEOTIDE SEQUENCE [LARGE SCALE GENOMIC DNA]</scope>
    <source>
        <strain evidence="9">NBRC 102407</strain>
    </source>
</reference>
<comment type="caution">
    <text evidence="8">The sequence shown here is derived from an EMBL/GenBank/DDBJ whole genome shotgun (WGS) entry which is preliminary data.</text>
</comment>
<feature type="transmembrane region" description="Helical" evidence="7">
    <location>
        <begin position="6"/>
        <end position="26"/>
    </location>
</feature>
<dbReference type="Pfam" id="PF03547">
    <property type="entry name" value="Mem_trans"/>
    <property type="match status" value="1"/>
</dbReference>
<evidence type="ECO:0000256" key="5">
    <source>
        <dbReference type="ARBA" id="ARBA00022989"/>
    </source>
</evidence>
<keyword evidence="6 7" id="KW-0472">Membrane</keyword>
<protein>
    <submittedName>
        <fullName evidence="8">Membrane protein</fullName>
    </submittedName>
</protein>
<feature type="transmembrane region" description="Helical" evidence="7">
    <location>
        <begin position="35"/>
        <end position="54"/>
    </location>
</feature>
<gene>
    <name evidence="8" type="ORF">GCM10007933_17470</name>
</gene>
<keyword evidence="9" id="KW-1185">Reference proteome</keyword>
<evidence type="ECO:0000256" key="2">
    <source>
        <dbReference type="ARBA" id="ARBA00022448"/>
    </source>
</evidence>
<evidence type="ECO:0000313" key="8">
    <source>
        <dbReference type="EMBL" id="GLT22288.1"/>
    </source>
</evidence>
<feature type="transmembrane region" description="Helical" evidence="7">
    <location>
        <begin position="171"/>
        <end position="191"/>
    </location>
</feature>